<evidence type="ECO:0000313" key="2">
    <source>
        <dbReference type="Proteomes" id="UP000294933"/>
    </source>
</evidence>
<dbReference type="EMBL" id="ML170535">
    <property type="protein sequence ID" value="TDL13598.1"/>
    <property type="molecule type" value="Genomic_DNA"/>
</dbReference>
<reference evidence="1 2" key="1">
    <citation type="submission" date="2018-06" db="EMBL/GenBank/DDBJ databases">
        <title>A transcriptomic atlas of mushroom development highlights an independent origin of complex multicellularity.</title>
        <authorList>
            <consortium name="DOE Joint Genome Institute"/>
            <person name="Krizsan K."/>
            <person name="Almasi E."/>
            <person name="Merenyi Z."/>
            <person name="Sahu N."/>
            <person name="Viragh M."/>
            <person name="Koszo T."/>
            <person name="Mondo S."/>
            <person name="Kiss B."/>
            <person name="Balint B."/>
            <person name="Kues U."/>
            <person name="Barry K."/>
            <person name="Hegedus J.C."/>
            <person name="Henrissat B."/>
            <person name="Johnson J."/>
            <person name="Lipzen A."/>
            <person name="Ohm R."/>
            <person name="Nagy I."/>
            <person name="Pangilinan J."/>
            <person name="Yan J."/>
            <person name="Xiong Y."/>
            <person name="Grigoriev I.V."/>
            <person name="Hibbett D.S."/>
            <person name="Nagy L.G."/>
        </authorList>
    </citation>
    <scope>NUCLEOTIDE SEQUENCE [LARGE SCALE GENOMIC DNA]</scope>
    <source>
        <strain evidence="1 2">SZMC22713</strain>
    </source>
</reference>
<accession>A0A4Y7PF00</accession>
<dbReference type="VEuPathDB" id="FungiDB:BD410DRAFT_846798"/>
<dbReference type="Proteomes" id="UP000294933">
    <property type="component" value="Unassembled WGS sequence"/>
</dbReference>
<sequence length="229" mass="26091">MARPVKYKTDEERLEAARLRRRCWYDKNIIQERSKARRRKQDHCHTRHLVALNVRPTQSQAKATVRGFRDGTFAERHSESRTMDVKALAATTRSTLDDLAHSNDIADACTSAQALLATWTHAGHHQWGLNIYEEYVRIQLGDESRSLEDLDAVIVVGRDFQAWIDKLSAQAFNVDPSGYGAVWIELQTLRREAARAVDIAEEMALLYRDGGIASLSDSFRTNSLIFQMC</sequence>
<name>A0A4Y7PF00_9AGAM</name>
<protein>
    <submittedName>
        <fullName evidence="1">Uncharacterized protein</fullName>
    </submittedName>
</protein>
<organism evidence="1 2">
    <name type="scientific">Rickenella mellea</name>
    <dbReference type="NCBI Taxonomy" id="50990"/>
    <lineage>
        <taxon>Eukaryota</taxon>
        <taxon>Fungi</taxon>
        <taxon>Dikarya</taxon>
        <taxon>Basidiomycota</taxon>
        <taxon>Agaricomycotina</taxon>
        <taxon>Agaricomycetes</taxon>
        <taxon>Hymenochaetales</taxon>
        <taxon>Rickenellaceae</taxon>
        <taxon>Rickenella</taxon>
    </lineage>
</organism>
<proteinExistence type="predicted"/>
<dbReference type="AlphaFoldDB" id="A0A4Y7PF00"/>
<gene>
    <name evidence="1" type="ORF">BD410DRAFT_846798</name>
</gene>
<evidence type="ECO:0000313" key="1">
    <source>
        <dbReference type="EMBL" id="TDL13598.1"/>
    </source>
</evidence>
<keyword evidence="2" id="KW-1185">Reference proteome</keyword>